<organism evidence="4 5">
    <name type="scientific">Leeuwenhoekiella palythoae</name>
    <dbReference type="NCBI Taxonomy" id="573501"/>
    <lineage>
        <taxon>Bacteria</taxon>
        <taxon>Pseudomonadati</taxon>
        <taxon>Bacteroidota</taxon>
        <taxon>Flavobacteriia</taxon>
        <taxon>Flavobacteriales</taxon>
        <taxon>Flavobacteriaceae</taxon>
        <taxon>Leeuwenhoekiella</taxon>
    </lineage>
</organism>
<evidence type="ECO:0000313" key="5">
    <source>
        <dbReference type="Proteomes" id="UP000290037"/>
    </source>
</evidence>
<evidence type="ECO:0000259" key="3">
    <source>
        <dbReference type="PROSITE" id="PS50943"/>
    </source>
</evidence>
<accession>A0ABY0D693</accession>
<evidence type="ECO:0000256" key="2">
    <source>
        <dbReference type="SAM" id="Phobius"/>
    </source>
</evidence>
<proteinExistence type="predicted"/>
<dbReference type="InterPro" id="IPR050807">
    <property type="entry name" value="TransReg_Diox_bact_type"/>
</dbReference>
<dbReference type="PANTHER" id="PTHR46797">
    <property type="entry name" value="HTH-TYPE TRANSCRIPTIONAL REGULATOR"/>
    <property type="match status" value="1"/>
</dbReference>
<dbReference type="Gene3D" id="1.10.260.40">
    <property type="entry name" value="lambda repressor-like DNA-binding domains"/>
    <property type="match status" value="1"/>
</dbReference>
<feature type="domain" description="HTH cro/C1-type" evidence="3">
    <location>
        <begin position="13"/>
        <end position="67"/>
    </location>
</feature>
<dbReference type="EMBL" id="QOVN01000001">
    <property type="protein sequence ID" value="RXG30922.1"/>
    <property type="molecule type" value="Genomic_DNA"/>
</dbReference>
<dbReference type="Proteomes" id="UP000290037">
    <property type="component" value="Unassembled WGS sequence"/>
</dbReference>
<keyword evidence="2" id="KW-0472">Membrane</keyword>
<dbReference type="SMART" id="SM00530">
    <property type="entry name" value="HTH_XRE"/>
    <property type="match status" value="1"/>
</dbReference>
<sequence>MSLMKQPQLGLKILELRQQKGFTQEELVEQCNISVRTIQRIEAGEVMPRVYTVKTILAALDRDLDDLQESVFEKKVKKAFLIEIDKNKKVSFLFYQLHLGWIAGILSMILLVFQLIEETTFLATGGYYFGEVFYVTITILAAIAFALHMRAFVLIGELFKAGFLKTSALIAIAINTLIAIYSIIDLHFQYIKLEAFALIYSVLFGIVFICMGIGLYKTNHLGQLPKVTGIITLVLGFMFLTIIMVAIAGPASILVQGFYVAIILRAIATIKQQITAKA</sequence>
<feature type="transmembrane region" description="Helical" evidence="2">
    <location>
        <begin position="227"/>
        <end position="247"/>
    </location>
</feature>
<dbReference type="PANTHER" id="PTHR46797:SF1">
    <property type="entry name" value="METHYLPHOSPHONATE SYNTHASE"/>
    <property type="match status" value="1"/>
</dbReference>
<keyword evidence="2" id="KW-1133">Transmembrane helix</keyword>
<feature type="transmembrane region" description="Helical" evidence="2">
    <location>
        <begin position="253"/>
        <end position="270"/>
    </location>
</feature>
<feature type="transmembrane region" description="Helical" evidence="2">
    <location>
        <begin position="92"/>
        <end position="113"/>
    </location>
</feature>
<keyword evidence="5" id="KW-1185">Reference proteome</keyword>
<reference evidence="4 5" key="1">
    <citation type="submission" date="2018-07" db="EMBL/GenBank/DDBJ databases">
        <title>Leeuwenhoekiella genomics.</title>
        <authorList>
            <person name="Tahon G."/>
            <person name="Willems A."/>
        </authorList>
    </citation>
    <scope>NUCLEOTIDE SEQUENCE [LARGE SCALE GENOMIC DNA]</scope>
    <source>
        <strain evidence="4 5">LMG 24856</strain>
    </source>
</reference>
<keyword evidence="1" id="KW-0238">DNA-binding</keyword>
<feature type="transmembrane region" description="Helical" evidence="2">
    <location>
        <begin position="196"/>
        <end position="215"/>
    </location>
</feature>
<dbReference type="Pfam" id="PF01381">
    <property type="entry name" value="HTH_3"/>
    <property type="match status" value="1"/>
</dbReference>
<protein>
    <submittedName>
        <fullName evidence="4">Helix-turn-helix protein</fullName>
    </submittedName>
</protein>
<evidence type="ECO:0000313" key="4">
    <source>
        <dbReference type="EMBL" id="RXG30922.1"/>
    </source>
</evidence>
<gene>
    <name evidence="4" type="ORF">DSM01_57</name>
</gene>
<dbReference type="InterPro" id="IPR001387">
    <property type="entry name" value="Cro/C1-type_HTH"/>
</dbReference>
<dbReference type="SUPFAM" id="SSF47413">
    <property type="entry name" value="lambda repressor-like DNA-binding domains"/>
    <property type="match status" value="1"/>
</dbReference>
<evidence type="ECO:0000256" key="1">
    <source>
        <dbReference type="ARBA" id="ARBA00023125"/>
    </source>
</evidence>
<feature type="transmembrane region" description="Helical" evidence="2">
    <location>
        <begin position="167"/>
        <end position="184"/>
    </location>
</feature>
<dbReference type="CDD" id="cd00093">
    <property type="entry name" value="HTH_XRE"/>
    <property type="match status" value="1"/>
</dbReference>
<name>A0ABY0D693_9FLAO</name>
<dbReference type="PROSITE" id="PS50943">
    <property type="entry name" value="HTH_CROC1"/>
    <property type="match status" value="1"/>
</dbReference>
<dbReference type="InterPro" id="IPR010982">
    <property type="entry name" value="Lambda_DNA-bd_dom_sf"/>
</dbReference>
<feature type="transmembrane region" description="Helical" evidence="2">
    <location>
        <begin position="133"/>
        <end position="155"/>
    </location>
</feature>
<comment type="caution">
    <text evidence="4">The sequence shown here is derived from an EMBL/GenBank/DDBJ whole genome shotgun (WGS) entry which is preliminary data.</text>
</comment>
<keyword evidence="2" id="KW-0812">Transmembrane</keyword>